<dbReference type="AlphaFoldDB" id="A0AAD8EZD7"/>
<proteinExistence type="predicted"/>
<sequence>MLASSLDGYTKVITYLLESGADSTMSDKEGQSAMYFAVANGIVTNVEELLKFQKEINAKCTSSGLTALHLAAE</sequence>
<reference evidence="1" key="1">
    <citation type="journal article" date="2023" name="PLoS Negl. Trop. Dis.">
        <title>A genome sequence for Biomphalaria pfeifferi, the major vector snail for the human-infecting parasite Schistosoma mansoni.</title>
        <authorList>
            <person name="Bu L."/>
            <person name="Lu L."/>
            <person name="Laidemitt M.R."/>
            <person name="Zhang S.M."/>
            <person name="Mutuku M."/>
            <person name="Mkoji G."/>
            <person name="Steinauer M."/>
            <person name="Loker E.S."/>
        </authorList>
    </citation>
    <scope>NUCLEOTIDE SEQUENCE</scope>
    <source>
        <strain evidence="1">KasaAsao</strain>
    </source>
</reference>
<dbReference type="InterPro" id="IPR036770">
    <property type="entry name" value="Ankyrin_rpt-contain_sf"/>
</dbReference>
<name>A0AAD8EZD7_BIOPF</name>
<evidence type="ECO:0000313" key="2">
    <source>
        <dbReference type="Proteomes" id="UP001233172"/>
    </source>
</evidence>
<gene>
    <name evidence="1" type="ORF">Bpfe_025949</name>
</gene>
<evidence type="ECO:0000313" key="1">
    <source>
        <dbReference type="EMBL" id="KAK0044661.1"/>
    </source>
</evidence>
<dbReference type="Gene3D" id="1.25.40.20">
    <property type="entry name" value="Ankyrin repeat-containing domain"/>
    <property type="match status" value="1"/>
</dbReference>
<reference evidence="1" key="2">
    <citation type="submission" date="2023-04" db="EMBL/GenBank/DDBJ databases">
        <authorList>
            <person name="Bu L."/>
            <person name="Lu L."/>
            <person name="Laidemitt M.R."/>
            <person name="Zhang S.M."/>
            <person name="Mutuku M."/>
            <person name="Mkoji G."/>
            <person name="Steinauer M."/>
            <person name="Loker E.S."/>
        </authorList>
    </citation>
    <scope>NUCLEOTIDE SEQUENCE</scope>
    <source>
        <strain evidence="1">KasaAsao</strain>
        <tissue evidence="1">Whole Snail</tissue>
    </source>
</reference>
<keyword evidence="2" id="KW-1185">Reference proteome</keyword>
<protein>
    <submittedName>
        <fullName evidence="1">E3 ubiquitin-protein ligase HACE1</fullName>
    </submittedName>
</protein>
<dbReference type="Pfam" id="PF12796">
    <property type="entry name" value="Ank_2"/>
    <property type="match status" value="1"/>
</dbReference>
<organism evidence="1 2">
    <name type="scientific">Biomphalaria pfeifferi</name>
    <name type="common">Bloodfluke planorb</name>
    <name type="synonym">Freshwater snail</name>
    <dbReference type="NCBI Taxonomy" id="112525"/>
    <lineage>
        <taxon>Eukaryota</taxon>
        <taxon>Metazoa</taxon>
        <taxon>Spiralia</taxon>
        <taxon>Lophotrochozoa</taxon>
        <taxon>Mollusca</taxon>
        <taxon>Gastropoda</taxon>
        <taxon>Heterobranchia</taxon>
        <taxon>Euthyneura</taxon>
        <taxon>Panpulmonata</taxon>
        <taxon>Hygrophila</taxon>
        <taxon>Lymnaeoidea</taxon>
        <taxon>Planorbidae</taxon>
        <taxon>Biomphalaria</taxon>
    </lineage>
</organism>
<dbReference type="EMBL" id="JASAOG010000194">
    <property type="protein sequence ID" value="KAK0044661.1"/>
    <property type="molecule type" value="Genomic_DNA"/>
</dbReference>
<dbReference type="InterPro" id="IPR002110">
    <property type="entry name" value="Ankyrin_rpt"/>
</dbReference>
<accession>A0AAD8EZD7</accession>
<dbReference type="SUPFAM" id="SSF48403">
    <property type="entry name" value="Ankyrin repeat"/>
    <property type="match status" value="1"/>
</dbReference>
<comment type="caution">
    <text evidence="1">The sequence shown here is derived from an EMBL/GenBank/DDBJ whole genome shotgun (WGS) entry which is preliminary data.</text>
</comment>
<dbReference type="Proteomes" id="UP001233172">
    <property type="component" value="Unassembled WGS sequence"/>
</dbReference>